<dbReference type="STRING" id="930990.A0A067N174"/>
<dbReference type="CDD" id="cd07981">
    <property type="entry name" value="HFD_TAF12"/>
    <property type="match status" value="1"/>
</dbReference>
<dbReference type="GO" id="GO:0003677">
    <property type="term" value="F:DNA binding"/>
    <property type="evidence" value="ECO:0007669"/>
    <property type="project" value="TreeGrafter"/>
</dbReference>
<dbReference type="InterPro" id="IPR037794">
    <property type="entry name" value="TAF12"/>
</dbReference>
<evidence type="ECO:0000256" key="6">
    <source>
        <dbReference type="ARBA" id="ARBA00075089"/>
    </source>
</evidence>
<evidence type="ECO:0000259" key="9">
    <source>
        <dbReference type="Pfam" id="PF03847"/>
    </source>
</evidence>
<evidence type="ECO:0000256" key="3">
    <source>
        <dbReference type="ARBA" id="ARBA00023015"/>
    </source>
</evidence>
<dbReference type="InterPro" id="IPR003228">
    <property type="entry name" value="TFIID_TAF12_dom"/>
</dbReference>
<dbReference type="GO" id="GO:0051123">
    <property type="term" value="P:RNA polymerase II preinitiation complex assembly"/>
    <property type="evidence" value="ECO:0007669"/>
    <property type="project" value="TreeGrafter"/>
</dbReference>
<dbReference type="Gene3D" id="1.10.20.10">
    <property type="entry name" value="Histone, subunit A"/>
    <property type="match status" value="1"/>
</dbReference>
<protein>
    <recommendedName>
        <fullName evidence="6">TBP-associated factor 12</fullName>
    </recommendedName>
    <alternativeName>
        <fullName evidence="7">Transcription initiation factor TFIID subunit 12</fullName>
    </alternativeName>
</protein>
<evidence type="ECO:0000313" key="11">
    <source>
        <dbReference type="Proteomes" id="UP000027195"/>
    </source>
</evidence>
<feature type="compositionally biased region" description="Low complexity" evidence="8">
    <location>
        <begin position="72"/>
        <end position="88"/>
    </location>
</feature>
<feature type="compositionally biased region" description="Polar residues" evidence="8">
    <location>
        <begin position="271"/>
        <end position="280"/>
    </location>
</feature>
<dbReference type="PANTHER" id="PTHR12264">
    <property type="entry name" value="TRANSCRIPTION INITIATION FACTOR TFIID SUBUNIT 12"/>
    <property type="match status" value="1"/>
</dbReference>
<dbReference type="Pfam" id="PF03847">
    <property type="entry name" value="TFIID_20kDa"/>
    <property type="match status" value="1"/>
</dbReference>
<comment type="similarity">
    <text evidence="2">Belongs to the TAF12 family.</text>
</comment>
<feature type="domain" description="Transcription initiation factor TFIID subunit 12" evidence="9">
    <location>
        <begin position="160"/>
        <end position="226"/>
    </location>
</feature>
<evidence type="ECO:0000256" key="2">
    <source>
        <dbReference type="ARBA" id="ARBA00007530"/>
    </source>
</evidence>
<feature type="compositionally biased region" description="Low complexity" evidence="8">
    <location>
        <begin position="44"/>
        <end position="60"/>
    </location>
</feature>
<dbReference type="OrthoDB" id="2193432at2759"/>
<feature type="region of interest" description="Disordered" evidence="8">
    <location>
        <begin position="229"/>
        <end position="280"/>
    </location>
</feature>
<evidence type="ECO:0000256" key="8">
    <source>
        <dbReference type="SAM" id="MobiDB-lite"/>
    </source>
</evidence>
<dbReference type="PANTHER" id="PTHR12264:SF21">
    <property type="entry name" value="TRANSCRIPTION INITIATION FACTOR TFIID SUBUNIT 12"/>
    <property type="match status" value="1"/>
</dbReference>
<dbReference type="InParanoid" id="A0A067N174"/>
<evidence type="ECO:0000256" key="5">
    <source>
        <dbReference type="ARBA" id="ARBA00023242"/>
    </source>
</evidence>
<dbReference type="EMBL" id="KL198016">
    <property type="protein sequence ID" value="KDQ21614.1"/>
    <property type="molecule type" value="Genomic_DNA"/>
</dbReference>
<dbReference type="SUPFAM" id="SSF47113">
    <property type="entry name" value="Histone-fold"/>
    <property type="match status" value="1"/>
</dbReference>
<keyword evidence="3" id="KW-0805">Transcription regulation</keyword>
<organism evidence="10 11">
    <name type="scientific">Botryobasidium botryosum (strain FD-172 SS1)</name>
    <dbReference type="NCBI Taxonomy" id="930990"/>
    <lineage>
        <taxon>Eukaryota</taxon>
        <taxon>Fungi</taxon>
        <taxon>Dikarya</taxon>
        <taxon>Basidiomycota</taxon>
        <taxon>Agaricomycotina</taxon>
        <taxon>Agaricomycetes</taxon>
        <taxon>Cantharellales</taxon>
        <taxon>Botryobasidiaceae</taxon>
        <taxon>Botryobasidium</taxon>
    </lineage>
</organism>
<dbReference type="Proteomes" id="UP000027195">
    <property type="component" value="Unassembled WGS sequence"/>
</dbReference>
<keyword evidence="4" id="KW-0804">Transcription</keyword>
<dbReference type="GO" id="GO:0005669">
    <property type="term" value="C:transcription factor TFIID complex"/>
    <property type="evidence" value="ECO:0007669"/>
    <property type="project" value="InterPro"/>
</dbReference>
<feature type="region of interest" description="Disordered" evidence="8">
    <location>
        <begin position="43"/>
        <end position="105"/>
    </location>
</feature>
<dbReference type="HOGENOM" id="CLU_055867_0_0_1"/>
<proteinExistence type="inferred from homology"/>
<dbReference type="AlphaFoldDB" id="A0A067N174"/>
<comment type="subcellular location">
    <subcellularLocation>
        <location evidence="1">Nucleus</location>
    </subcellularLocation>
</comment>
<evidence type="ECO:0000256" key="1">
    <source>
        <dbReference type="ARBA" id="ARBA00004123"/>
    </source>
</evidence>
<feature type="region of interest" description="Disordered" evidence="8">
    <location>
        <begin position="126"/>
        <end position="159"/>
    </location>
</feature>
<reference evidence="11" key="1">
    <citation type="journal article" date="2014" name="Proc. Natl. Acad. Sci. U.S.A.">
        <title>Extensive sampling of basidiomycete genomes demonstrates inadequacy of the white-rot/brown-rot paradigm for wood decay fungi.</title>
        <authorList>
            <person name="Riley R."/>
            <person name="Salamov A.A."/>
            <person name="Brown D.W."/>
            <person name="Nagy L.G."/>
            <person name="Floudas D."/>
            <person name="Held B.W."/>
            <person name="Levasseur A."/>
            <person name="Lombard V."/>
            <person name="Morin E."/>
            <person name="Otillar R."/>
            <person name="Lindquist E.A."/>
            <person name="Sun H."/>
            <person name="LaButti K.M."/>
            <person name="Schmutz J."/>
            <person name="Jabbour D."/>
            <person name="Luo H."/>
            <person name="Baker S.E."/>
            <person name="Pisabarro A.G."/>
            <person name="Walton J.D."/>
            <person name="Blanchette R.A."/>
            <person name="Henrissat B."/>
            <person name="Martin F."/>
            <person name="Cullen D."/>
            <person name="Hibbett D.S."/>
            <person name="Grigoriev I.V."/>
        </authorList>
    </citation>
    <scope>NUCLEOTIDE SEQUENCE [LARGE SCALE GENOMIC DNA]</scope>
    <source>
        <strain evidence="11">FD-172 SS1</strain>
    </source>
</reference>
<evidence type="ECO:0000313" key="10">
    <source>
        <dbReference type="EMBL" id="KDQ21614.1"/>
    </source>
</evidence>
<dbReference type="FunFam" id="1.10.20.10:FF:000011">
    <property type="entry name" value="Transcription initiation factor TFIID subunit 12"/>
    <property type="match status" value="1"/>
</dbReference>
<accession>A0A067N174</accession>
<keyword evidence="11" id="KW-1185">Reference proteome</keyword>
<dbReference type="GO" id="GO:0000124">
    <property type="term" value="C:SAGA complex"/>
    <property type="evidence" value="ECO:0007669"/>
    <property type="project" value="InterPro"/>
</dbReference>
<gene>
    <name evidence="10" type="ORF">BOTBODRAFT_26050</name>
</gene>
<keyword evidence="5" id="KW-0539">Nucleus</keyword>
<name>A0A067N174_BOTB1</name>
<dbReference type="GO" id="GO:0046982">
    <property type="term" value="F:protein heterodimerization activity"/>
    <property type="evidence" value="ECO:0007669"/>
    <property type="project" value="InterPro"/>
</dbReference>
<dbReference type="GO" id="GO:0017025">
    <property type="term" value="F:TBP-class protein binding"/>
    <property type="evidence" value="ECO:0007669"/>
    <property type="project" value="TreeGrafter"/>
</dbReference>
<feature type="compositionally biased region" description="Polar residues" evidence="8">
    <location>
        <begin position="89"/>
        <end position="98"/>
    </location>
</feature>
<dbReference type="InterPro" id="IPR009072">
    <property type="entry name" value="Histone-fold"/>
</dbReference>
<evidence type="ECO:0000256" key="7">
    <source>
        <dbReference type="ARBA" id="ARBA00093657"/>
    </source>
</evidence>
<sequence>MELASKGGLGPNHITQFTNILKRIGIPANEAAATTTQFLNTIQSPSRASPAPAAANAGAAGLKRKSPMPDSTGTATPTGRPAGLPATTYQPIPQQTWGAPSPRPPPVAMPSYSTIPRPVNGMPLPANSANTATNATNASKTAASTDPVLKRDHTTEQASRQMIRDLVSSMDPEMKIEREVEDMLFDIASEFVESVTNFSCRLARHRGSDTLDVKDLQLHLERNHNIRVPGFGSDDTRVVSATPSNIPPPPPTAVTGKNKAAEKTPAGLRTTRLNAIKQSK</sequence>
<evidence type="ECO:0000256" key="4">
    <source>
        <dbReference type="ARBA" id="ARBA00023163"/>
    </source>
</evidence>
<feature type="compositionally biased region" description="Low complexity" evidence="8">
    <location>
        <begin position="126"/>
        <end position="145"/>
    </location>
</feature>